<comment type="caution">
    <text evidence="1">The sequence shown here is derived from an EMBL/GenBank/DDBJ whole genome shotgun (WGS) entry which is preliminary data.</text>
</comment>
<sequence length="283" mass="31197">MTPNIQAIDQISAAQHGFRPVSNYLFAKEQPALPIQISEIGALVASLPLAFAKMPDGMFVLVAVTGFKDGRNLFVDEQGRWGGRYLPNHLRAYPFSLQAAGAKSDNEQQFQLCFDRASGLYCEKPDANQGEIRFFDDAGNQQETLKQAIQFLSDIVIKQNLTQTAVNSLAAANLLKPWAPIMNTAGITAEPTTTVPQGLFCIDEQALRTIEDATLVQLHRDHALAIAYAQLLSMSRVTVLVELLKRHQALAKAAEKIAPLDTKNLAQMFGDPQGEILKFDWMK</sequence>
<proteinExistence type="predicted"/>
<name>A0ABR6YA13_9BURK</name>
<evidence type="ECO:0000313" key="1">
    <source>
        <dbReference type="EMBL" id="MBC3873052.1"/>
    </source>
</evidence>
<dbReference type="EMBL" id="JACOGA010000004">
    <property type="protein sequence ID" value="MBC3873052.1"/>
    <property type="molecule type" value="Genomic_DNA"/>
</dbReference>
<dbReference type="InterPro" id="IPR010836">
    <property type="entry name" value="SapC"/>
</dbReference>
<gene>
    <name evidence="1" type="ORF">H8K55_05595</name>
</gene>
<dbReference type="Proteomes" id="UP000624279">
    <property type="component" value="Unassembled WGS sequence"/>
</dbReference>
<accession>A0ABR6YA13</accession>
<protein>
    <submittedName>
        <fullName evidence="1">SapC family protein</fullName>
    </submittedName>
</protein>
<keyword evidence="2" id="KW-1185">Reference proteome</keyword>
<dbReference type="RefSeq" id="WP_186941095.1">
    <property type="nucleotide sequence ID" value="NZ_JACOGA010000004.1"/>
</dbReference>
<organism evidence="1 2">
    <name type="scientific">Undibacterium flavidum</name>
    <dbReference type="NCBI Taxonomy" id="2762297"/>
    <lineage>
        <taxon>Bacteria</taxon>
        <taxon>Pseudomonadati</taxon>
        <taxon>Pseudomonadota</taxon>
        <taxon>Betaproteobacteria</taxon>
        <taxon>Burkholderiales</taxon>
        <taxon>Oxalobacteraceae</taxon>
        <taxon>Undibacterium</taxon>
    </lineage>
</organism>
<dbReference type="Pfam" id="PF07277">
    <property type="entry name" value="SapC"/>
    <property type="match status" value="1"/>
</dbReference>
<reference evidence="1 2" key="1">
    <citation type="submission" date="2020-08" db="EMBL/GenBank/DDBJ databases">
        <title>Novel species isolated from subtropical streams in China.</title>
        <authorList>
            <person name="Lu H."/>
        </authorList>
    </citation>
    <scope>NUCLEOTIDE SEQUENCE [LARGE SCALE GENOMIC DNA]</scope>
    <source>
        <strain evidence="1 2">LX15W</strain>
    </source>
</reference>
<evidence type="ECO:0000313" key="2">
    <source>
        <dbReference type="Proteomes" id="UP000624279"/>
    </source>
</evidence>